<evidence type="ECO:0000256" key="2">
    <source>
        <dbReference type="ARBA" id="ARBA00008472"/>
    </source>
</evidence>
<keyword evidence="6 13" id="KW-0812">Transmembrane</keyword>
<evidence type="ECO:0000256" key="10">
    <source>
        <dbReference type="ARBA" id="ARBA00023027"/>
    </source>
</evidence>
<dbReference type="AlphaFoldDB" id="A0A0C1TTB3"/>
<comment type="subunit">
    <text evidence="13">NDH-1 is composed of 14 different subunits. Subunits NuoA, H, J, K, L, M, N constitute the membrane sector of the complex.</text>
</comment>
<feature type="transmembrane region" description="Helical" evidence="13">
    <location>
        <begin position="87"/>
        <end position="109"/>
    </location>
</feature>
<evidence type="ECO:0000256" key="9">
    <source>
        <dbReference type="ARBA" id="ARBA00022989"/>
    </source>
</evidence>
<accession>A0A0C1TTB3</accession>
<evidence type="ECO:0000313" key="16">
    <source>
        <dbReference type="Proteomes" id="UP000031433"/>
    </source>
</evidence>
<keyword evidence="11 13" id="KW-0830">Ubiquinone</keyword>
<keyword evidence="5" id="KW-0997">Cell inner membrane</keyword>
<dbReference type="GO" id="GO:0048038">
    <property type="term" value="F:quinone binding"/>
    <property type="evidence" value="ECO:0007669"/>
    <property type="project" value="UniProtKB-KW"/>
</dbReference>
<dbReference type="GO" id="GO:0050136">
    <property type="term" value="F:NADH dehydrogenase (quinone) (non-electrogenic) activity"/>
    <property type="evidence" value="ECO:0007669"/>
    <property type="project" value="UniProtKB-UniRule"/>
</dbReference>
<evidence type="ECO:0000256" key="1">
    <source>
        <dbReference type="ARBA" id="ARBA00004141"/>
    </source>
</evidence>
<dbReference type="Proteomes" id="UP000031433">
    <property type="component" value="Unassembled WGS sequence"/>
</dbReference>
<keyword evidence="7 13" id="KW-0874">Quinone</keyword>
<dbReference type="Gene3D" id="1.20.58.1610">
    <property type="entry name" value="NADH:ubiquinone/plastoquinone oxidoreductase, chain 3"/>
    <property type="match status" value="1"/>
</dbReference>
<name>A0A0C1TTB3_9BACT</name>
<keyword evidence="16" id="KW-1185">Reference proteome</keyword>
<dbReference type="InterPro" id="IPR023043">
    <property type="entry name" value="NAD(P)H_OxRDtase_bac/plastid"/>
</dbReference>
<evidence type="ECO:0000256" key="4">
    <source>
        <dbReference type="ARBA" id="ARBA00022475"/>
    </source>
</evidence>
<dbReference type="EC" id="7.1.1.-" evidence="13"/>
<evidence type="ECO:0000256" key="5">
    <source>
        <dbReference type="ARBA" id="ARBA00022519"/>
    </source>
</evidence>
<organism evidence="15 16">
    <name type="scientific">Geobacter soli</name>
    <dbReference type="NCBI Taxonomy" id="1510391"/>
    <lineage>
        <taxon>Bacteria</taxon>
        <taxon>Pseudomonadati</taxon>
        <taxon>Thermodesulfobacteriota</taxon>
        <taxon>Desulfuromonadia</taxon>
        <taxon>Geobacterales</taxon>
        <taxon>Geobacteraceae</taxon>
        <taxon>Geobacter</taxon>
    </lineage>
</organism>
<keyword evidence="12 13" id="KW-0472">Membrane</keyword>
<proteinExistence type="inferred from homology"/>
<dbReference type="RefSeq" id="WP_039647886.1">
    <property type="nucleotide sequence ID" value="NZ_JXBL01000001.1"/>
</dbReference>
<comment type="similarity">
    <text evidence="2 13 14">Belongs to the complex I subunit 3 family.</text>
</comment>
<keyword evidence="10 13" id="KW-0520">NAD</keyword>
<evidence type="ECO:0000256" key="6">
    <source>
        <dbReference type="ARBA" id="ARBA00022692"/>
    </source>
</evidence>
<dbReference type="PANTHER" id="PTHR11058:SF22">
    <property type="entry name" value="NADH-QUINONE OXIDOREDUCTASE SUBUNIT A"/>
    <property type="match status" value="1"/>
</dbReference>
<dbReference type="Pfam" id="PF00507">
    <property type="entry name" value="Oxidored_q4"/>
    <property type="match status" value="1"/>
</dbReference>
<dbReference type="InterPro" id="IPR000440">
    <property type="entry name" value="NADH_UbQ/plastoQ_OxRdtase_su3"/>
</dbReference>
<evidence type="ECO:0000256" key="7">
    <source>
        <dbReference type="ARBA" id="ARBA00022719"/>
    </source>
</evidence>
<evidence type="ECO:0000313" key="15">
    <source>
        <dbReference type="EMBL" id="KIE44014.1"/>
    </source>
</evidence>
<dbReference type="HAMAP" id="MF_01394">
    <property type="entry name" value="NDH1_NuoA"/>
    <property type="match status" value="1"/>
</dbReference>
<evidence type="ECO:0000256" key="3">
    <source>
        <dbReference type="ARBA" id="ARBA00022448"/>
    </source>
</evidence>
<feature type="transmembrane region" description="Helical" evidence="13">
    <location>
        <begin position="6"/>
        <end position="29"/>
    </location>
</feature>
<dbReference type="FunFam" id="1.20.58.1610:FF:000002">
    <property type="entry name" value="NADH-quinone oxidoreductase subunit A"/>
    <property type="match status" value="1"/>
</dbReference>
<keyword evidence="4 13" id="KW-1003">Cell membrane</keyword>
<evidence type="ECO:0000256" key="12">
    <source>
        <dbReference type="ARBA" id="ARBA00023136"/>
    </source>
</evidence>
<protein>
    <recommendedName>
        <fullName evidence="13">NADH-quinone oxidoreductase subunit A</fullName>
        <ecNumber evidence="13">7.1.1.-</ecNumber>
    </recommendedName>
    <alternativeName>
        <fullName evidence="13">NADH dehydrogenase I subunit A</fullName>
    </alternativeName>
    <alternativeName>
        <fullName evidence="13">NDH-1 subunit A</fullName>
    </alternativeName>
    <alternativeName>
        <fullName evidence="13">NUO1</fullName>
    </alternativeName>
</protein>
<comment type="catalytic activity">
    <reaction evidence="13 14">
        <text>a quinone + NADH + 5 H(+)(in) = a quinol + NAD(+) + 4 H(+)(out)</text>
        <dbReference type="Rhea" id="RHEA:57888"/>
        <dbReference type="ChEBI" id="CHEBI:15378"/>
        <dbReference type="ChEBI" id="CHEBI:24646"/>
        <dbReference type="ChEBI" id="CHEBI:57540"/>
        <dbReference type="ChEBI" id="CHEBI:57945"/>
        <dbReference type="ChEBI" id="CHEBI:132124"/>
    </reaction>
</comment>
<sequence>MLGVYLPIIVLVAVAVIFGLASLTFSSLIGPKKPSAVKLAPYECGCEPVGSARERFSIKFYIIAMLFILFDIEAVFMYPWSVLFKRLGMFGVVEMGLFIVILFVGYIYVWKKGALEWE</sequence>
<dbReference type="GO" id="GO:0030964">
    <property type="term" value="C:NADH dehydrogenase complex"/>
    <property type="evidence" value="ECO:0007669"/>
    <property type="project" value="TreeGrafter"/>
</dbReference>
<comment type="subcellular location">
    <subcellularLocation>
        <location evidence="13 14">Cell membrane</location>
        <topology evidence="13 14">Multi-pass membrane protein</topology>
    </subcellularLocation>
    <subcellularLocation>
        <location evidence="1">Membrane</location>
        <topology evidence="1">Multi-pass membrane protein</topology>
    </subcellularLocation>
</comment>
<evidence type="ECO:0000256" key="13">
    <source>
        <dbReference type="HAMAP-Rule" id="MF_01394"/>
    </source>
</evidence>
<keyword evidence="8 13" id="KW-1278">Translocase</keyword>
<keyword evidence="9 13" id="KW-1133">Transmembrane helix</keyword>
<dbReference type="PANTHER" id="PTHR11058">
    <property type="entry name" value="NADH-UBIQUINONE OXIDOREDUCTASE CHAIN 3"/>
    <property type="match status" value="1"/>
</dbReference>
<comment type="function">
    <text evidence="13">NDH-1 shuttles electrons from NADH, via FMN and iron-sulfur (Fe-S) centers, to quinones in the respiratory chain. The immediate electron acceptor for the enzyme in this species is believed to be ubiquinone. Couples the redox reaction to proton translocation (for every two electrons transferred, four hydrogen ions are translocated across the cytoplasmic membrane), and thus conserves the redox energy in a proton gradient.</text>
</comment>
<evidence type="ECO:0000256" key="14">
    <source>
        <dbReference type="RuleBase" id="RU003639"/>
    </source>
</evidence>
<reference evidence="15 16" key="1">
    <citation type="submission" date="2015-01" db="EMBL/GenBank/DDBJ databases">
        <title>Genome sequence of the anaerobic bacterium Geobacter soli GSS01, a dissimilatory Fe(III) reducer from soil.</title>
        <authorList>
            <person name="Yang G."/>
            <person name="Zhou S."/>
        </authorList>
    </citation>
    <scope>NUCLEOTIDE SEQUENCE [LARGE SCALE GENOMIC DNA]</scope>
    <source>
        <strain evidence="15 16">GSS01</strain>
    </source>
</reference>
<dbReference type="GO" id="GO:0005886">
    <property type="term" value="C:plasma membrane"/>
    <property type="evidence" value="ECO:0007669"/>
    <property type="project" value="UniProtKB-SubCell"/>
</dbReference>
<feature type="transmembrane region" description="Helical" evidence="13">
    <location>
        <begin position="60"/>
        <end position="81"/>
    </location>
</feature>
<dbReference type="InterPro" id="IPR038430">
    <property type="entry name" value="NDAH_ubi_oxred_su3_sf"/>
</dbReference>
<evidence type="ECO:0000256" key="8">
    <source>
        <dbReference type="ARBA" id="ARBA00022967"/>
    </source>
</evidence>
<keyword evidence="3 13" id="KW-0813">Transport</keyword>
<gene>
    <name evidence="13" type="primary">nuoA</name>
    <name evidence="15" type="ORF">SE37_15990</name>
</gene>
<evidence type="ECO:0000256" key="11">
    <source>
        <dbReference type="ARBA" id="ARBA00023075"/>
    </source>
</evidence>
<dbReference type="EMBL" id="JXBL01000001">
    <property type="protein sequence ID" value="KIE44014.1"/>
    <property type="molecule type" value="Genomic_DNA"/>
</dbReference>
<comment type="caution">
    <text evidence="15">The sequence shown here is derived from an EMBL/GenBank/DDBJ whole genome shotgun (WGS) entry which is preliminary data.</text>
</comment>
<dbReference type="GO" id="GO:0008137">
    <property type="term" value="F:NADH dehydrogenase (ubiquinone) activity"/>
    <property type="evidence" value="ECO:0007669"/>
    <property type="project" value="InterPro"/>
</dbReference>